<accession>A0A8D8C3M1</accession>
<proteinExistence type="predicted"/>
<dbReference type="EMBL" id="HBUE01101714">
    <property type="protein sequence ID" value="CAG6485688.1"/>
    <property type="molecule type" value="Transcribed_RNA"/>
</dbReference>
<evidence type="ECO:0000313" key="1">
    <source>
        <dbReference type="EMBL" id="CAG6485688.1"/>
    </source>
</evidence>
<sequence>MTEWYDEVPLATGLGDSSCSAKMFRILGPPPPDPADCGVVTAVDEDEDQSPSMAFDALRLNCSRKLSIWISIELGVPAMSSLCPLPQPTTISFFLLVLSVSRRTSLARVAAFLRLYCTVQHLLPLHRFLYGHLFVVRSSQPARRTHDEEVSVEETV</sequence>
<name>A0A8D8C3M1_CULPI</name>
<dbReference type="AlphaFoldDB" id="A0A8D8C3M1"/>
<organism evidence="1">
    <name type="scientific">Culex pipiens</name>
    <name type="common">House mosquito</name>
    <dbReference type="NCBI Taxonomy" id="7175"/>
    <lineage>
        <taxon>Eukaryota</taxon>
        <taxon>Metazoa</taxon>
        <taxon>Ecdysozoa</taxon>
        <taxon>Arthropoda</taxon>
        <taxon>Hexapoda</taxon>
        <taxon>Insecta</taxon>
        <taxon>Pterygota</taxon>
        <taxon>Neoptera</taxon>
        <taxon>Endopterygota</taxon>
        <taxon>Diptera</taxon>
        <taxon>Nematocera</taxon>
        <taxon>Culicoidea</taxon>
        <taxon>Culicidae</taxon>
        <taxon>Culicinae</taxon>
        <taxon>Culicini</taxon>
        <taxon>Culex</taxon>
        <taxon>Culex</taxon>
    </lineage>
</organism>
<reference evidence="1" key="1">
    <citation type="submission" date="2021-05" db="EMBL/GenBank/DDBJ databases">
        <authorList>
            <person name="Alioto T."/>
            <person name="Alioto T."/>
            <person name="Gomez Garrido J."/>
        </authorList>
    </citation>
    <scope>NUCLEOTIDE SEQUENCE</scope>
</reference>
<protein>
    <submittedName>
        <fullName evidence="1">(northern house mosquito) hypothetical protein</fullName>
    </submittedName>
</protein>